<dbReference type="Gene3D" id="1.25.40.10">
    <property type="entry name" value="Tetratricopeptide repeat domain"/>
    <property type="match status" value="1"/>
</dbReference>
<dbReference type="PANTHER" id="PTHR35807">
    <property type="entry name" value="TRANSCRIPTIONAL REGULATOR REDD-RELATED"/>
    <property type="match status" value="1"/>
</dbReference>
<evidence type="ECO:0000259" key="1">
    <source>
        <dbReference type="SMART" id="SM01043"/>
    </source>
</evidence>
<evidence type="ECO:0000313" key="3">
    <source>
        <dbReference type="Proteomes" id="UP000192366"/>
    </source>
</evidence>
<protein>
    <recommendedName>
        <fullName evidence="1">Bacterial transcriptional activator domain-containing protein</fullName>
    </recommendedName>
</protein>
<name>A0A1W9Z5C3_MYCBA</name>
<dbReference type="EMBL" id="MVHJ01000001">
    <property type="protein sequence ID" value="ORA07240.1"/>
    <property type="molecule type" value="Genomic_DNA"/>
</dbReference>
<dbReference type="InterPro" id="IPR005158">
    <property type="entry name" value="BTAD"/>
</dbReference>
<dbReference type="InterPro" id="IPR011990">
    <property type="entry name" value="TPR-like_helical_dom_sf"/>
</dbReference>
<accession>A0A1W9Z5C3</accession>
<dbReference type="InterPro" id="IPR051677">
    <property type="entry name" value="AfsR-DnrI-RedD_regulator"/>
</dbReference>
<gene>
    <name evidence="2" type="ORF">BST17_01900</name>
</gene>
<dbReference type="Proteomes" id="UP000192366">
    <property type="component" value="Unassembled WGS sequence"/>
</dbReference>
<proteinExistence type="predicted"/>
<dbReference type="Pfam" id="PF03704">
    <property type="entry name" value="BTAD"/>
    <property type="match status" value="1"/>
</dbReference>
<comment type="caution">
    <text evidence="2">The sequence shown here is derived from an EMBL/GenBank/DDBJ whole genome shotgun (WGS) entry which is preliminary data.</text>
</comment>
<dbReference type="SMART" id="SM01043">
    <property type="entry name" value="BTAD"/>
    <property type="match status" value="1"/>
</dbReference>
<reference evidence="2 3" key="1">
    <citation type="submission" date="2017-02" db="EMBL/GenBank/DDBJ databases">
        <title>The new phylogeny of genus Mycobacterium.</title>
        <authorList>
            <person name="Tortoli E."/>
            <person name="Trovato A."/>
            <person name="Cirillo D.M."/>
        </authorList>
    </citation>
    <scope>NUCLEOTIDE SEQUENCE [LARGE SCALE GENOMIC DNA]</scope>
    <source>
        <strain evidence="2 3">DSM 45578</strain>
    </source>
</reference>
<dbReference type="SUPFAM" id="SSF48452">
    <property type="entry name" value="TPR-like"/>
    <property type="match status" value="1"/>
</dbReference>
<feature type="domain" description="Bacterial transcriptional activator" evidence="1">
    <location>
        <begin position="90"/>
        <end position="228"/>
    </location>
</feature>
<keyword evidence="3" id="KW-1185">Reference proteome</keyword>
<organism evidence="2 3">
    <name type="scientific">Mycolicibacterium bacteremicum</name>
    <name type="common">Mycobacterium bacteremicum</name>
    <dbReference type="NCBI Taxonomy" id="564198"/>
    <lineage>
        <taxon>Bacteria</taxon>
        <taxon>Bacillati</taxon>
        <taxon>Actinomycetota</taxon>
        <taxon>Actinomycetes</taxon>
        <taxon>Mycobacteriales</taxon>
        <taxon>Mycobacteriaceae</taxon>
        <taxon>Mycolicibacterium</taxon>
    </lineage>
</organism>
<evidence type="ECO:0000313" key="2">
    <source>
        <dbReference type="EMBL" id="ORA07240.1"/>
    </source>
</evidence>
<dbReference type="STRING" id="564198.BST17_01900"/>
<dbReference type="AlphaFoldDB" id="A0A1W9Z5C3"/>
<sequence>MHISVLGGFEVRRERELVALPLNAQRLVGFLVVRERPQLRLTVAASLWQDTTQARAAANLRTALWKIRQECGNLVRADRNYLSLDETTTVDLAQLLAQARRLIDPDEVLAPADISTRGLIGDLLPDFDEEWIRFEQERLRQLRIHALESLCRRLSAWGRHAEAIDAGQAAVAAEPLRESAQHALIAAHLAEGNVCEAKRQFGLYRDLLWESLRLIPTVALEELIARARDAQNNDALTHR</sequence>